<feature type="transmembrane region" description="Helical" evidence="1">
    <location>
        <begin position="88"/>
        <end position="111"/>
    </location>
</feature>
<keyword evidence="2" id="KW-0732">Signal</keyword>
<comment type="caution">
    <text evidence="3">The sequence shown here is derived from an EMBL/GenBank/DDBJ whole genome shotgun (WGS) entry which is preliminary data.</text>
</comment>
<evidence type="ECO:0000313" key="3">
    <source>
        <dbReference type="EMBL" id="ROR91839.1"/>
    </source>
</evidence>
<proteinExistence type="predicted"/>
<sequence length="150" mass="14870">MASLLLTLAGLFGMHGLGNHAANTHGSHATGSAAPAAAADVMAMPSMDAGLSDPSHAVADVAGGAVAAVTLPVMVEASAPWEPTGGGMLMGAAGMCMAVLLLSLIAMAVYLHASRSRPVAFLTARPTSAPATPGRDPDPPSLFVLSIQRC</sequence>
<organism evidence="3 4">
    <name type="scientific">Nocardioides aurantiacus</name>
    <dbReference type="NCBI Taxonomy" id="86796"/>
    <lineage>
        <taxon>Bacteria</taxon>
        <taxon>Bacillati</taxon>
        <taxon>Actinomycetota</taxon>
        <taxon>Actinomycetes</taxon>
        <taxon>Propionibacteriales</taxon>
        <taxon>Nocardioidaceae</taxon>
        <taxon>Nocardioides</taxon>
    </lineage>
</organism>
<feature type="chain" id="PRO_5018108057" evidence="2">
    <location>
        <begin position="22"/>
        <end position="150"/>
    </location>
</feature>
<accession>A0A3N2CWH6</accession>
<evidence type="ECO:0000256" key="1">
    <source>
        <dbReference type="SAM" id="Phobius"/>
    </source>
</evidence>
<name>A0A3N2CWH6_9ACTN</name>
<evidence type="ECO:0000313" key="4">
    <source>
        <dbReference type="Proteomes" id="UP000281738"/>
    </source>
</evidence>
<evidence type="ECO:0000256" key="2">
    <source>
        <dbReference type="SAM" id="SignalP"/>
    </source>
</evidence>
<dbReference type="OrthoDB" id="3787248at2"/>
<dbReference type="Proteomes" id="UP000281738">
    <property type="component" value="Unassembled WGS sequence"/>
</dbReference>
<keyword evidence="1" id="KW-0472">Membrane</keyword>
<reference evidence="3 4" key="1">
    <citation type="submission" date="2018-11" db="EMBL/GenBank/DDBJ databases">
        <title>Sequencing the genomes of 1000 actinobacteria strains.</title>
        <authorList>
            <person name="Klenk H.-P."/>
        </authorList>
    </citation>
    <scope>NUCLEOTIDE SEQUENCE [LARGE SCALE GENOMIC DNA]</scope>
    <source>
        <strain evidence="3 4">DSM 12652</strain>
    </source>
</reference>
<dbReference type="EMBL" id="RKHO01000001">
    <property type="protein sequence ID" value="ROR91839.1"/>
    <property type="molecule type" value="Genomic_DNA"/>
</dbReference>
<keyword evidence="1" id="KW-1133">Transmembrane helix</keyword>
<feature type="signal peptide" evidence="2">
    <location>
        <begin position="1"/>
        <end position="21"/>
    </location>
</feature>
<gene>
    <name evidence="3" type="ORF">EDD33_2716</name>
</gene>
<keyword evidence="4" id="KW-1185">Reference proteome</keyword>
<keyword evidence="1" id="KW-0812">Transmembrane</keyword>
<dbReference type="AlphaFoldDB" id="A0A3N2CWH6"/>
<protein>
    <submittedName>
        <fullName evidence="3">Uncharacterized protein</fullName>
    </submittedName>
</protein>